<proteinExistence type="predicted"/>
<feature type="compositionally biased region" description="Polar residues" evidence="1">
    <location>
        <begin position="112"/>
        <end position="125"/>
    </location>
</feature>
<reference evidence="2" key="1">
    <citation type="submission" date="2021-02" db="EMBL/GenBank/DDBJ databases">
        <authorList>
            <person name="Nowell W R."/>
        </authorList>
    </citation>
    <scope>NUCLEOTIDE SEQUENCE</scope>
</reference>
<evidence type="ECO:0000256" key="1">
    <source>
        <dbReference type="SAM" id="MobiDB-lite"/>
    </source>
</evidence>
<dbReference type="EMBL" id="CAJNOJ010000170">
    <property type="protein sequence ID" value="CAF1236403.1"/>
    <property type="molecule type" value="Genomic_DNA"/>
</dbReference>
<accession>A0A814Z146</accession>
<name>A0A814Z146_ADIRI</name>
<comment type="caution">
    <text evidence="2">The sequence shown here is derived from an EMBL/GenBank/DDBJ whole genome shotgun (WGS) entry which is preliminary data.</text>
</comment>
<feature type="compositionally biased region" description="Polar residues" evidence="1">
    <location>
        <begin position="89"/>
        <end position="99"/>
    </location>
</feature>
<dbReference type="AlphaFoldDB" id="A0A814Z146"/>
<dbReference type="Proteomes" id="UP000663852">
    <property type="component" value="Unassembled WGS sequence"/>
</dbReference>
<sequence>MSGASRRVRRLEKDAILRVKNTEYTREQSDSYIASLNLNYDEDNTERHLRHVSTRPIRQIQREVDYPVETLDKITERIQQEIKRRQMSAPANASHSSVGTDRASRDSGSAGKYTNSKYPSSNKLN</sequence>
<feature type="region of interest" description="Disordered" evidence="1">
    <location>
        <begin position="81"/>
        <end position="125"/>
    </location>
</feature>
<protein>
    <submittedName>
        <fullName evidence="2">Uncharacterized protein</fullName>
    </submittedName>
</protein>
<evidence type="ECO:0000313" key="2">
    <source>
        <dbReference type="EMBL" id="CAF1236403.1"/>
    </source>
</evidence>
<organism evidence="2 3">
    <name type="scientific">Adineta ricciae</name>
    <name type="common">Rotifer</name>
    <dbReference type="NCBI Taxonomy" id="249248"/>
    <lineage>
        <taxon>Eukaryota</taxon>
        <taxon>Metazoa</taxon>
        <taxon>Spiralia</taxon>
        <taxon>Gnathifera</taxon>
        <taxon>Rotifera</taxon>
        <taxon>Eurotatoria</taxon>
        <taxon>Bdelloidea</taxon>
        <taxon>Adinetida</taxon>
        <taxon>Adinetidae</taxon>
        <taxon>Adineta</taxon>
    </lineage>
</organism>
<evidence type="ECO:0000313" key="3">
    <source>
        <dbReference type="Proteomes" id="UP000663852"/>
    </source>
</evidence>
<gene>
    <name evidence="2" type="ORF">EDS130_LOCUS27215</name>
</gene>
<dbReference type="OrthoDB" id="10012239at2759"/>